<organism evidence="7">
    <name type="scientific">Amorphochlora amoebiformis</name>
    <dbReference type="NCBI Taxonomy" id="1561963"/>
    <lineage>
        <taxon>Eukaryota</taxon>
        <taxon>Sar</taxon>
        <taxon>Rhizaria</taxon>
        <taxon>Cercozoa</taxon>
        <taxon>Chlorarachniophyceae</taxon>
        <taxon>Amorphochlora</taxon>
    </lineage>
</organism>
<evidence type="ECO:0000256" key="5">
    <source>
        <dbReference type="RuleBase" id="RU364132"/>
    </source>
</evidence>
<keyword evidence="3 5" id="KW-0690">Ribosome biogenesis</keyword>
<dbReference type="GO" id="GO:0042254">
    <property type="term" value="P:ribosome biogenesis"/>
    <property type="evidence" value="ECO:0007669"/>
    <property type="project" value="UniProtKB-KW"/>
</dbReference>
<dbReference type="Pfam" id="PF04939">
    <property type="entry name" value="RRS1"/>
    <property type="match status" value="1"/>
</dbReference>
<evidence type="ECO:0000256" key="6">
    <source>
        <dbReference type="SAM" id="MobiDB-lite"/>
    </source>
</evidence>
<evidence type="ECO:0000256" key="1">
    <source>
        <dbReference type="ARBA" id="ARBA00004123"/>
    </source>
</evidence>
<dbReference type="GO" id="GO:0005634">
    <property type="term" value="C:nucleus"/>
    <property type="evidence" value="ECO:0007669"/>
    <property type="project" value="UniProtKB-SubCell"/>
</dbReference>
<gene>
    <name evidence="7" type="ORF">LAMO00422_LOCUS2071</name>
</gene>
<feature type="region of interest" description="Disordered" evidence="6">
    <location>
        <begin position="247"/>
        <end position="268"/>
    </location>
</feature>
<evidence type="ECO:0000256" key="4">
    <source>
        <dbReference type="ARBA" id="ARBA00023242"/>
    </source>
</evidence>
<evidence type="ECO:0000256" key="2">
    <source>
        <dbReference type="ARBA" id="ARBA00010077"/>
    </source>
</evidence>
<feature type="region of interest" description="Disordered" evidence="6">
    <location>
        <begin position="26"/>
        <end position="51"/>
    </location>
</feature>
<dbReference type="InterPro" id="IPR007023">
    <property type="entry name" value="Ribosom_reg"/>
</dbReference>
<reference evidence="7" key="1">
    <citation type="submission" date="2021-01" db="EMBL/GenBank/DDBJ databases">
        <authorList>
            <person name="Corre E."/>
            <person name="Pelletier E."/>
            <person name="Niang G."/>
            <person name="Scheremetjew M."/>
            <person name="Finn R."/>
            <person name="Kale V."/>
            <person name="Holt S."/>
            <person name="Cochrane G."/>
            <person name="Meng A."/>
            <person name="Brown T."/>
            <person name="Cohen L."/>
        </authorList>
    </citation>
    <scope>NUCLEOTIDE SEQUENCE</scope>
    <source>
        <strain evidence="7">CCMP2058</strain>
    </source>
</reference>
<feature type="compositionally biased region" description="Basic and acidic residues" evidence="6">
    <location>
        <begin position="40"/>
        <end position="51"/>
    </location>
</feature>
<dbReference type="AlphaFoldDB" id="A0A7S0GLR6"/>
<dbReference type="EMBL" id="HBEM01002895">
    <property type="protein sequence ID" value="CAD8432298.1"/>
    <property type="molecule type" value="Transcribed_RNA"/>
</dbReference>
<feature type="compositionally biased region" description="Basic residues" evidence="6">
    <location>
        <begin position="253"/>
        <end position="268"/>
    </location>
</feature>
<keyword evidence="4 5" id="KW-0539">Nucleus</keyword>
<protein>
    <recommendedName>
        <fullName evidence="5">Ribosome biogenesis regulatory protein</fullName>
    </recommendedName>
</protein>
<accession>A0A7S0GLR6</accession>
<evidence type="ECO:0000313" key="7">
    <source>
        <dbReference type="EMBL" id="CAD8432298.1"/>
    </source>
</evidence>
<feature type="compositionally biased region" description="Basic and acidic residues" evidence="6">
    <location>
        <begin position="186"/>
        <end position="208"/>
    </location>
</feature>
<feature type="region of interest" description="Disordered" evidence="6">
    <location>
        <begin position="186"/>
        <end position="209"/>
    </location>
</feature>
<comment type="similarity">
    <text evidence="2 5">Belongs to the RRS1 family.</text>
</comment>
<comment type="subcellular location">
    <subcellularLocation>
        <location evidence="1 5">Nucleus</location>
    </subcellularLocation>
</comment>
<name>A0A7S0GLR6_9EUKA</name>
<comment type="function">
    <text evidence="5">Involved in ribosomal large subunit assembly.</text>
</comment>
<evidence type="ECO:0000256" key="3">
    <source>
        <dbReference type="ARBA" id="ARBA00022517"/>
    </source>
</evidence>
<sequence length="268" mass="30423">MERARSNVEQLLGKIFALPTEDAPYGNGKVVTLPEPTTKLPREKPVPRPREATKWEKFAKIKGIAKRKKDKIVFDEQKQEWRRTWGYKKANDVTDSWAIPAKEGEVDGMDPWSRASKEKQERVANNRKKQINNLKAASGDRVAGTLDLASVVSASAKKGKKRKHRQRQHVDVALALSQKSTASMGKFDKLHKYEPEIKRAPKPKHDASFQKSYLTEKATTMKLLDKIVAKADPNKININKAVNIAQQEAEVRKRAKKGRAGKRLKRQE</sequence>
<proteinExistence type="inferred from homology"/>